<comment type="function">
    <text evidence="14">Glutamate-gated receptor that probably acts as a non-selective cation channel. May be involved in light-signal transduction and calcium homeostasis via the regulation of calcium influx into cells.</text>
</comment>
<dbReference type="SUPFAM" id="SSF53822">
    <property type="entry name" value="Periplasmic binding protein-like I"/>
    <property type="match status" value="2"/>
</dbReference>
<evidence type="ECO:0000256" key="11">
    <source>
        <dbReference type="ARBA" id="ARBA00023180"/>
    </source>
</evidence>
<comment type="subcellular location">
    <subcellularLocation>
        <location evidence="1">Membrane</location>
        <topology evidence="1">Multi-pass membrane protein</topology>
    </subcellularLocation>
</comment>
<name>A0AAD8QFR0_LOLMU</name>
<feature type="signal peptide" evidence="17">
    <location>
        <begin position="1"/>
        <end position="24"/>
    </location>
</feature>
<evidence type="ECO:0000256" key="10">
    <source>
        <dbReference type="ARBA" id="ARBA00023170"/>
    </source>
</evidence>
<feature type="transmembrane region" description="Helical" evidence="16">
    <location>
        <begin position="1406"/>
        <end position="1422"/>
    </location>
</feature>
<dbReference type="Pfam" id="PF00060">
    <property type="entry name" value="Lig_chan"/>
    <property type="match status" value="2"/>
</dbReference>
<dbReference type="InterPro" id="IPR044440">
    <property type="entry name" value="GABAb_receptor_plant_PBP1"/>
</dbReference>
<sequence length="1774" mass="193954">MAGDARFLFFLIGLAACLLTTSRAQPTEVKVGLIIDADSPVGKIARTTIPMALEDFYAAVANSTARVKILQHDSGGDVVAAASAALQLMTTQGARAILGPQSSIESAFVADLATQAEVPVVSFSATSPSVSPATAPFFSRAAQSDAEQAGAVAALAAHFGWRRVVPVYQDDDYGAAFVPFLVEALASAPAPAEVPYRCALREDATPDAVTAELYRMESEQTRVFVLHTRPGLARRVFDAAAAGGMTGDGYVWVITDSLTGLLGSVEPPQGVIGLAPYVPTTPRLRGVKKRWAQRYMRDHPDDDLSRAVLGCHAVWAYDAAWAVASAAERLSATDLSSPPGLVNGTGGPTDISGLGKSASGENFLGAIRNVTFDGLGGKFKLVDGELVAPAYRVLNIMDDGKERGVGFWLPGYGLTRHVGHASKTVGGELAPVIWPGESTVRPSGWVQPTNARKLRVAVPGNVSDSYRPILHLTVDPVTNQTTAGGFVIEVFEAAVRLLPYALPFEFVKAESQPYDSLITGVENGTFDAVVADMTITADRAAHVDFTLPYISTDIAMVVPLRDQRSSSFTWFFFLKPLSSSLWLVSAAFFLFTGFVVWAIEHHNNGEFGAEVELTPSNRGKLTPSNEAGTKGKLTPSNQAGTLVYFGFSTLVFAHREKLTSNLSRLVVVVWVFVVLILQSSYTASLTSMLTVPQVEPTIADYRALLRGTDMVGVMNNSFTGKALTQSGFPQARIMRYTTARSFQEALLNGFGFAFPKGSPYVTDLSQAILKLTENNEINRIERKWFGDPKGNDSQFTSGRLSFKSFRSLFLITGITSVVCCIIHLIFNLDDNRRQPIQQITSHASSPAEVPCVIDMHGQQHAQCIVQDAGRAGQVVDVGVILDRKTWVGNISWTCIELALEDFYASPQHAGYNTRLKLHLRDTGLDAVSAAAAGVDLLKNVGVRAIVGPQTSTQAKFLAHLGNKSSVPIISFSADSPSRSGLTPYFIRTAWNDSSQAEAIAALVQRYNWREVIPVFEDDDSNIKFIPDLVDALRQVDTRVSYRCKILPSAKEDDIKRAISSLRDHWTSVFIVRMSNTLALKFFQLAKDEGMMGEGFVWITAYGMRDIFDVVGSPALDVMQGVLGVKPHVQDTMELQNFRQRWRKKYRSENPGTSLTEPTLFGLYAYDTIWALALAAEVAGFVNSDFGLPVNNGSTDFDRIDTSRSAKKLRDSMLKVNFSGMSGKFQIKGMQLASVNYTIINIVGQKERVVGFWNPVSGISSSLWPGDSDTRPRGWILPWNKTLKIGVPVKGGFGEFVRFEGELLPKGFCINVFEEVVADLPYKLPCSYHPFEDRIGESNGTIDELVYKVYLKEFDAVIGDVTILVNRSLYADFTLPYTESGVRMLVPVLDRRKKTAWTFLKPLKPDLWLGTGAFVVFTGFVVWCIERNEQFKGHPASQIGSVFYFIFSTLVFAHREGMVHNLSRIVVIVWLFVVLILQQSYTASLSSILTVEQLQPTVTSLEEVISKGSHVGYLNDSFLPELLRSLKIDDSKMIAFDSPEEYNEALSTGKVAVIVDEIPYLKVFLKNYCHNYTMIGPTYKFDGFGYAFPRGSPLTPDISRGILKLESNGRMVELQKALYGDKSCPDKDNFQTSSSLTLRSFQGLFIISGACSVLALTLNAVRTIYSSPHGSSSASTQSLWRRWLAILSKAFHKGGSPSTTPGNGEPTTPIGSTGDTESPPEGEHSDAGPLSSPPMRAYNGRHILSTNRSSMRRRQIQSCNEIHGDFIAPEVDRSL</sequence>
<organism evidence="19 20">
    <name type="scientific">Lolium multiflorum</name>
    <name type="common">Italian ryegrass</name>
    <name type="synonym">Lolium perenne subsp. multiflorum</name>
    <dbReference type="NCBI Taxonomy" id="4521"/>
    <lineage>
        <taxon>Eukaryota</taxon>
        <taxon>Viridiplantae</taxon>
        <taxon>Streptophyta</taxon>
        <taxon>Embryophyta</taxon>
        <taxon>Tracheophyta</taxon>
        <taxon>Spermatophyta</taxon>
        <taxon>Magnoliopsida</taxon>
        <taxon>Liliopsida</taxon>
        <taxon>Poales</taxon>
        <taxon>Poaceae</taxon>
        <taxon>BOP clade</taxon>
        <taxon>Pooideae</taxon>
        <taxon>Poodae</taxon>
        <taxon>Poeae</taxon>
        <taxon>Poeae Chloroplast Group 2 (Poeae type)</taxon>
        <taxon>Loliodinae</taxon>
        <taxon>Loliinae</taxon>
        <taxon>Lolium</taxon>
    </lineage>
</organism>
<keyword evidence="9 16" id="KW-0472">Membrane</keyword>
<dbReference type="CDD" id="cd19990">
    <property type="entry name" value="PBP1_GABAb_receptor_plant"/>
    <property type="match status" value="1"/>
</dbReference>
<accession>A0AAD8QFR0</accession>
<evidence type="ECO:0000256" key="15">
    <source>
        <dbReference type="SAM" id="MobiDB-lite"/>
    </source>
</evidence>
<evidence type="ECO:0000313" key="20">
    <source>
        <dbReference type="Proteomes" id="UP001231189"/>
    </source>
</evidence>
<evidence type="ECO:0000256" key="3">
    <source>
        <dbReference type="ARBA" id="ARBA00011095"/>
    </source>
</evidence>
<feature type="transmembrane region" description="Helical" evidence="16">
    <location>
        <begin position="807"/>
        <end position="826"/>
    </location>
</feature>
<dbReference type="CDD" id="cd13686">
    <property type="entry name" value="GluR_Plant"/>
    <property type="match status" value="1"/>
</dbReference>
<keyword evidence="20" id="KW-1185">Reference proteome</keyword>
<dbReference type="PROSITE" id="PS51257">
    <property type="entry name" value="PROKAR_LIPOPROTEIN"/>
    <property type="match status" value="1"/>
</dbReference>
<evidence type="ECO:0000313" key="19">
    <source>
        <dbReference type="EMBL" id="KAK1601570.1"/>
    </source>
</evidence>
<keyword evidence="7 16" id="KW-1133">Transmembrane helix</keyword>
<dbReference type="PANTHER" id="PTHR34836">
    <property type="entry name" value="OS06G0188250 PROTEIN"/>
    <property type="match status" value="1"/>
</dbReference>
<protein>
    <recommendedName>
        <fullName evidence="18">Ionotropic glutamate receptor C-terminal domain-containing protein</fullName>
    </recommendedName>
</protein>
<feature type="transmembrane region" description="Helical" evidence="16">
    <location>
        <begin position="1464"/>
        <end position="1480"/>
    </location>
</feature>
<dbReference type="Gene3D" id="1.10.287.70">
    <property type="match status" value="2"/>
</dbReference>
<dbReference type="SUPFAM" id="SSF53850">
    <property type="entry name" value="Periplasmic binding protein-like II"/>
    <property type="match status" value="2"/>
</dbReference>
<keyword evidence="13" id="KW-0407">Ion channel</keyword>
<feature type="region of interest" description="Disordered" evidence="15">
    <location>
        <begin position="1693"/>
        <end position="1753"/>
    </location>
</feature>
<dbReference type="PANTHER" id="PTHR34836:SF1">
    <property type="entry name" value="OS09G0428600 PROTEIN"/>
    <property type="match status" value="1"/>
</dbReference>
<dbReference type="FunFam" id="3.40.50.2300:FF:000188">
    <property type="entry name" value="Glutamate receptor"/>
    <property type="match status" value="1"/>
</dbReference>
<evidence type="ECO:0000256" key="16">
    <source>
        <dbReference type="SAM" id="Phobius"/>
    </source>
</evidence>
<dbReference type="FunFam" id="3.40.190.10:FF:000103">
    <property type="entry name" value="Glutamate receptor"/>
    <property type="match status" value="1"/>
</dbReference>
<dbReference type="FunFam" id="3.40.190.10:FF:000396">
    <property type="entry name" value="Glutamate receptor"/>
    <property type="match status" value="1"/>
</dbReference>
<evidence type="ECO:0000256" key="13">
    <source>
        <dbReference type="ARBA" id="ARBA00023303"/>
    </source>
</evidence>
<evidence type="ECO:0000256" key="8">
    <source>
        <dbReference type="ARBA" id="ARBA00023065"/>
    </source>
</evidence>
<evidence type="ECO:0000256" key="1">
    <source>
        <dbReference type="ARBA" id="ARBA00004141"/>
    </source>
</evidence>
<dbReference type="FunFam" id="1.10.287.70:FF:000037">
    <property type="entry name" value="Glutamate receptor"/>
    <property type="match status" value="1"/>
</dbReference>
<dbReference type="FunFam" id="3.40.190.10:FF:000039">
    <property type="entry name" value="Glutamate receptor"/>
    <property type="match status" value="1"/>
</dbReference>
<comment type="caution">
    <text evidence="19">The sequence shown here is derived from an EMBL/GenBank/DDBJ whole genome shotgun (WGS) entry which is preliminary data.</text>
</comment>
<evidence type="ECO:0000256" key="12">
    <source>
        <dbReference type="ARBA" id="ARBA00023286"/>
    </source>
</evidence>
<dbReference type="InterPro" id="IPR028082">
    <property type="entry name" value="Peripla_BP_I"/>
</dbReference>
<evidence type="ECO:0000256" key="7">
    <source>
        <dbReference type="ARBA" id="ARBA00022989"/>
    </source>
</evidence>
<dbReference type="Pfam" id="PF01094">
    <property type="entry name" value="ANF_receptor"/>
    <property type="match status" value="2"/>
</dbReference>
<evidence type="ECO:0000256" key="9">
    <source>
        <dbReference type="ARBA" id="ARBA00023136"/>
    </source>
</evidence>
<keyword evidence="8" id="KW-0406">Ion transport</keyword>
<keyword evidence="11" id="KW-0325">Glycoprotein</keyword>
<evidence type="ECO:0000256" key="4">
    <source>
        <dbReference type="ARBA" id="ARBA00022448"/>
    </source>
</evidence>
<dbReference type="Proteomes" id="UP001231189">
    <property type="component" value="Unassembled WGS sequence"/>
</dbReference>
<dbReference type="Gene3D" id="3.40.50.2300">
    <property type="match status" value="5"/>
</dbReference>
<evidence type="ECO:0000256" key="2">
    <source>
        <dbReference type="ARBA" id="ARBA00008685"/>
    </source>
</evidence>
<keyword evidence="6 17" id="KW-0732">Signal</keyword>
<dbReference type="InterPro" id="IPR001320">
    <property type="entry name" value="Iontro_rcpt_C"/>
</dbReference>
<keyword evidence="5 16" id="KW-0812">Transmembrane</keyword>
<gene>
    <name evidence="19" type="ORF">QYE76_007830</name>
</gene>
<comment type="similarity">
    <text evidence="2">Belongs to the glutamate-gated ion channel (TC 1.A.10.1) family.</text>
</comment>
<comment type="subunit">
    <text evidence="3">May form heteromers.</text>
</comment>
<feature type="domain" description="Ionotropic glutamate receptor C-terminal" evidence="18">
    <location>
        <begin position="1283"/>
        <end position="1620"/>
    </location>
</feature>
<proteinExistence type="inferred from homology"/>
<dbReference type="GO" id="GO:0016020">
    <property type="term" value="C:membrane"/>
    <property type="evidence" value="ECO:0007669"/>
    <property type="project" value="UniProtKB-SubCell"/>
</dbReference>
<keyword evidence="4" id="KW-0813">Transport</keyword>
<evidence type="ECO:0000256" key="5">
    <source>
        <dbReference type="ARBA" id="ARBA00022692"/>
    </source>
</evidence>
<reference evidence="19" key="1">
    <citation type="submission" date="2023-07" db="EMBL/GenBank/DDBJ databases">
        <title>A chromosome-level genome assembly of Lolium multiflorum.</title>
        <authorList>
            <person name="Chen Y."/>
            <person name="Copetti D."/>
            <person name="Kolliker R."/>
            <person name="Studer B."/>
        </authorList>
    </citation>
    <scope>NUCLEOTIDE SEQUENCE</scope>
    <source>
        <strain evidence="19">02402/16</strain>
        <tissue evidence="19">Leaf</tissue>
    </source>
</reference>
<evidence type="ECO:0000259" key="18">
    <source>
        <dbReference type="SMART" id="SM00079"/>
    </source>
</evidence>
<dbReference type="GO" id="GO:0015276">
    <property type="term" value="F:ligand-gated monoatomic ion channel activity"/>
    <property type="evidence" value="ECO:0007669"/>
    <property type="project" value="InterPro"/>
</dbReference>
<dbReference type="InterPro" id="IPR015683">
    <property type="entry name" value="Ionotropic_Glu_rcpt"/>
</dbReference>
<keyword evidence="12" id="KW-1071">Ligand-gated ion channel</keyword>
<feature type="transmembrane region" description="Helical" evidence="16">
    <location>
        <begin position="662"/>
        <end position="681"/>
    </location>
</feature>
<evidence type="ECO:0000256" key="6">
    <source>
        <dbReference type="ARBA" id="ARBA00022729"/>
    </source>
</evidence>
<keyword evidence="10" id="KW-0675">Receptor</keyword>
<dbReference type="SMART" id="SM00079">
    <property type="entry name" value="PBPe"/>
    <property type="match status" value="2"/>
</dbReference>
<feature type="transmembrane region" description="Helical" evidence="16">
    <location>
        <begin position="1434"/>
        <end position="1452"/>
    </location>
</feature>
<feature type="transmembrane region" description="Helical" evidence="16">
    <location>
        <begin position="581"/>
        <end position="599"/>
    </location>
</feature>
<feature type="domain" description="Ionotropic glutamate receptor C-terminal" evidence="18">
    <location>
        <begin position="453"/>
        <end position="787"/>
    </location>
</feature>
<evidence type="ECO:0000256" key="14">
    <source>
        <dbReference type="ARBA" id="ARBA00049638"/>
    </source>
</evidence>
<feature type="chain" id="PRO_5042234500" description="Ionotropic glutamate receptor C-terminal domain-containing protein" evidence="17">
    <location>
        <begin position="25"/>
        <end position="1774"/>
    </location>
</feature>
<dbReference type="EMBL" id="JAUUTY010000395">
    <property type="protein sequence ID" value="KAK1601570.1"/>
    <property type="molecule type" value="Genomic_DNA"/>
</dbReference>
<dbReference type="Gene3D" id="3.40.190.10">
    <property type="entry name" value="Periplasmic binding protein-like II"/>
    <property type="match status" value="3"/>
</dbReference>
<dbReference type="InterPro" id="IPR001828">
    <property type="entry name" value="ANF_lig-bd_rcpt"/>
</dbReference>
<evidence type="ECO:0000256" key="17">
    <source>
        <dbReference type="SAM" id="SignalP"/>
    </source>
</evidence>
<feature type="compositionally biased region" description="Polar residues" evidence="15">
    <location>
        <begin position="1695"/>
        <end position="1715"/>
    </location>
</feature>
<dbReference type="FunFam" id="3.40.50.2300:FF:000081">
    <property type="entry name" value="Glutamate receptor"/>
    <property type="match status" value="1"/>
</dbReference>